<dbReference type="EMBL" id="CAJOAZ010011412">
    <property type="protein sequence ID" value="CAF4236713.1"/>
    <property type="molecule type" value="Genomic_DNA"/>
</dbReference>
<organism evidence="1 2">
    <name type="scientific">Adineta steineri</name>
    <dbReference type="NCBI Taxonomy" id="433720"/>
    <lineage>
        <taxon>Eukaryota</taxon>
        <taxon>Metazoa</taxon>
        <taxon>Spiralia</taxon>
        <taxon>Gnathifera</taxon>
        <taxon>Rotifera</taxon>
        <taxon>Eurotatoria</taxon>
        <taxon>Bdelloidea</taxon>
        <taxon>Adinetida</taxon>
        <taxon>Adinetidae</taxon>
        <taxon>Adineta</taxon>
    </lineage>
</organism>
<proteinExistence type="predicted"/>
<gene>
    <name evidence="1" type="ORF">OXD698_LOCUS42698</name>
</gene>
<protein>
    <submittedName>
        <fullName evidence="1">Uncharacterized protein</fullName>
    </submittedName>
</protein>
<evidence type="ECO:0000313" key="1">
    <source>
        <dbReference type="EMBL" id="CAF4236713.1"/>
    </source>
</evidence>
<sequence>KPEGLATLVLNQAIRISVCSKLVIGGYEFYCEIRDDLCDTYDKSDGALGFTLKTIGMTSLIAASATAGVLPVQLFFGTVAVSTLGYQIIRSG</sequence>
<dbReference type="AlphaFoldDB" id="A0A820DT37"/>
<comment type="caution">
    <text evidence="1">The sequence shown here is derived from an EMBL/GenBank/DDBJ whole genome shotgun (WGS) entry which is preliminary data.</text>
</comment>
<accession>A0A820DT37</accession>
<dbReference type="Proteomes" id="UP000663844">
    <property type="component" value="Unassembled WGS sequence"/>
</dbReference>
<evidence type="ECO:0000313" key="2">
    <source>
        <dbReference type="Proteomes" id="UP000663844"/>
    </source>
</evidence>
<feature type="non-terminal residue" evidence="1">
    <location>
        <position position="1"/>
    </location>
</feature>
<reference evidence="1" key="1">
    <citation type="submission" date="2021-02" db="EMBL/GenBank/DDBJ databases">
        <authorList>
            <person name="Nowell W R."/>
        </authorList>
    </citation>
    <scope>NUCLEOTIDE SEQUENCE</scope>
</reference>
<name>A0A820DT37_9BILA</name>